<keyword evidence="1" id="KW-0812">Transmembrane</keyword>
<accession>A0ABN0K0C3</accession>
<name>A0ABN0K0C3_9GAMM</name>
<dbReference type="EMBL" id="APPV01000006">
    <property type="protein sequence ID" value="ENV61257.1"/>
    <property type="molecule type" value="Genomic_DNA"/>
</dbReference>
<organism evidence="2 3">
    <name type="scientific">Acinetobacter soli NIPH 2899</name>
    <dbReference type="NCBI Taxonomy" id="1217677"/>
    <lineage>
        <taxon>Bacteria</taxon>
        <taxon>Pseudomonadati</taxon>
        <taxon>Pseudomonadota</taxon>
        <taxon>Gammaproteobacteria</taxon>
        <taxon>Moraxellales</taxon>
        <taxon>Moraxellaceae</taxon>
        <taxon>Acinetobacter</taxon>
    </lineage>
</organism>
<sequence length="119" mass="13139">MGAISMKALFLSDEVNQLHWSVLKALCFVLSLLPLSQSAITLWSLSDASSQIMVAFLSISVLSSVWLVTFFNALQLTVVSLAHLNLSPLETQLIRIYRQVPMITLAGMMAYMSFISLSL</sequence>
<keyword evidence="1" id="KW-1133">Transmembrane helix</keyword>
<keyword evidence="1" id="KW-0472">Membrane</keyword>
<proteinExistence type="predicted"/>
<gene>
    <name evidence="2" type="ORF">F950_00514</name>
</gene>
<reference evidence="2 3" key="1">
    <citation type="submission" date="2013-02" db="EMBL/GenBank/DDBJ databases">
        <title>The Genome Sequence of Acinetobacter soli NIPH 2899.</title>
        <authorList>
            <consortium name="The Broad Institute Genome Sequencing Platform"/>
            <consortium name="The Broad Institute Genome Sequencing Center for Infectious Disease"/>
            <person name="Cerqueira G."/>
            <person name="Feldgarden M."/>
            <person name="Courvalin P."/>
            <person name="Perichon B."/>
            <person name="Grillot-Courvalin C."/>
            <person name="Clermont D."/>
            <person name="Rocha E."/>
            <person name="Yoon E.-J."/>
            <person name="Nemec A."/>
            <person name="Walker B."/>
            <person name="Young S.K."/>
            <person name="Zeng Q."/>
            <person name="Gargeya S."/>
            <person name="Fitzgerald M."/>
            <person name="Haas B."/>
            <person name="Abouelleil A."/>
            <person name="Alvarado L."/>
            <person name="Arachchi H.M."/>
            <person name="Berlin A.M."/>
            <person name="Chapman S.B."/>
            <person name="Dewar J."/>
            <person name="Goldberg J."/>
            <person name="Griggs A."/>
            <person name="Gujja S."/>
            <person name="Hansen M."/>
            <person name="Howarth C."/>
            <person name="Imamovic A."/>
            <person name="Larimer J."/>
            <person name="McCowan C."/>
            <person name="Murphy C."/>
            <person name="Neiman D."/>
            <person name="Pearson M."/>
            <person name="Priest M."/>
            <person name="Roberts A."/>
            <person name="Saif S."/>
            <person name="Shea T."/>
            <person name="Sisk P."/>
            <person name="Sykes S."/>
            <person name="Wortman J."/>
            <person name="Nusbaum C."/>
            <person name="Birren B."/>
        </authorList>
    </citation>
    <scope>NUCLEOTIDE SEQUENCE [LARGE SCALE GENOMIC DNA]</scope>
    <source>
        <strain evidence="2 3">NIPH 2899</strain>
    </source>
</reference>
<keyword evidence="3" id="KW-1185">Reference proteome</keyword>
<comment type="caution">
    <text evidence="2">The sequence shown here is derived from an EMBL/GenBank/DDBJ whole genome shotgun (WGS) entry which is preliminary data.</text>
</comment>
<dbReference type="Proteomes" id="UP000018433">
    <property type="component" value="Unassembled WGS sequence"/>
</dbReference>
<evidence type="ECO:0000313" key="3">
    <source>
        <dbReference type="Proteomes" id="UP000018433"/>
    </source>
</evidence>
<evidence type="ECO:0000256" key="1">
    <source>
        <dbReference type="SAM" id="Phobius"/>
    </source>
</evidence>
<feature type="transmembrane region" description="Helical" evidence="1">
    <location>
        <begin position="52"/>
        <end position="76"/>
    </location>
</feature>
<protein>
    <submittedName>
        <fullName evidence="2">Uncharacterized protein</fullName>
    </submittedName>
</protein>
<evidence type="ECO:0000313" key="2">
    <source>
        <dbReference type="EMBL" id="ENV61257.1"/>
    </source>
</evidence>
<feature type="transmembrane region" description="Helical" evidence="1">
    <location>
        <begin position="96"/>
        <end position="117"/>
    </location>
</feature>
<feature type="transmembrane region" description="Helical" evidence="1">
    <location>
        <begin position="20"/>
        <end position="45"/>
    </location>
</feature>